<dbReference type="Proteomes" id="UP000245626">
    <property type="component" value="Unassembled WGS sequence"/>
</dbReference>
<reference evidence="1 2" key="1">
    <citation type="journal article" date="2018" name="Mol. Biol. Evol.">
        <title>Broad Genomic Sampling Reveals a Smut Pathogenic Ancestry of the Fungal Clade Ustilaginomycotina.</title>
        <authorList>
            <person name="Kijpornyongpan T."/>
            <person name="Mondo S.J."/>
            <person name="Barry K."/>
            <person name="Sandor L."/>
            <person name="Lee J."/>
            <person name="Lipzen A."/>
            <person name="Pangilinan J."/>
            <person name="LaButti K."/>
            <person name="Hainaut M."/>
            <person name="Henrissat B."/>
            <person name="Grigoriev I.V."/>
            <person name="Spatafora J.W."/>
            <person name="Aime M.C."/>
        </authorList>
    </citation>
    <scope>NUCLEOTIDE SEQUENCE [LARGE SCALE GENOMIC DNA]</scope>
    <source>
        <strain evidence="1 2">SA 807</strain>
    </source>
</reference>
<organism evidence="1 2">
    <name type="scientific">Violaceomyces palustris</name>
    <dbReference type="NCBI Taxonomy" id="1673888"/>
    <lineage>
        <taxon>Eukaryota</taxon>
        <taxon>Fungi</taxon>
        <taxon>Dikarya</taxon>
        <taxon>Basidiomycota</taxon>
        <taxon>Ustilaginomycotina</taxon>
        <taxon>Ustilaginomycetes</taxon>
        <taxon>Violaceomycetales</taxon>
        <taxon>Violaceomycetaceae</taxon>
        <taxon>Violaceomyces</taxon>
    </lineage>
</organism>
<name>A0ACD0NV47_9BASI</name>
<evidence type="ECO:0000313" key="2">
    <source>
        <dbReference type="Proteomes" id="UP000245626"/>
    </source>
</evidence>
<accession>A0ACD0NV47</accession>
<sequence>MGNKSLSAFLLLCLVALLAKAIPTPAGEEKLPSLQLYSGLIPCALRKVHSGKKGNLFDLLGRSKSKNRDEVAEAKSAERIMTMVRKEILLKYGWLLRDIPLPNLNLRIKTPERKFDAVKSPPETSNLPTPSTEEATLSPHHPTAPPSTPHSTEEPEERVPSFHVDPSVDLDSIQEPSSPGFTTHRIPTVQEEQDYKDWMTGFIVFEEAELESARKRRWSWLRRIRDKLKSVLGKVKKNLSWFNREKQNPRDWDKFSTSSSTIPESFERLGSRPEEKRLVDPPMSPKSQEIDLDYLERLKEEKMRMEERQAAHLKANQERWLKESVHFLQSFSRDRSGYSPKDAILNPSEG</sequence>
<evidence type="ECO:0000313" key="1">
    <source>
        <dbReference type="EMBL" id="PWN49684.1"/>
    </source>
</evidence>
<keyword evidence="2" id="KW-1185">Reference proteome</keyword>
<proteinExistence type="predicted"/>
<protein>
    <submittedName>
        <fullName evidence="1">Uncharacterized protein</fullName>
    </submittedName>
</protein>
<gene>
    <name evidence="1" type="ORF">IE53DRAFT_131654</name>
</gene>
<dbReference type="EMBL" id="KZ820017">
    <property type="protein sequence ID" value="PWN49684.1"/>
    <property type="molecule type" value="Genomic_DNA"/>
</dbReference>